<proteinExistence type="inferred from homology"/>
<accession>A0ABM0LUL8</accession>
<evidence type="ECO:0000256" key="6">
    <source>
        <dbReference type="ARBA" id="ARBA00023136"/>
    </source>
</evidence>
<protein>
    <submittedName>
        <fullName evidence="13">TWiK family of potassium channels protein 7-like</fullName>
    </submittedName>
</protein>
<keyword evidence="12" id="KW-1185">Reference proteome</keyword>
<evidence type="ECO:0000256" key="3">
    <source>
        <dbReference type="ARBA" id="ARBA00022692"/>
    </source>
</evidence>
<evidence type="ECO:0000256" key="2">
    <source>
        <dbReference type="ARBA" id="ARBA00022448"/>
    </source>
</evidence>
<dbReference type="Proteomes" id="UP000694865">
    <property type="component" value="Unplaced"/>
</dbReference>
<feature type="region of interest" description="Disordered" evidence="9">
    <location>
        <begin position="193"/>
        <end position="253"/>
    </location>
</feature>
<organism evidence="12 13">
    <name type="scientific">Saccoglossus kowalevskii</name>
    <name type="common">Acorn worm</name>
    <dbReference type="NCBI Taxonomy" id="10224"/>
    <lineage>
        <taxon>Eukaryota</taxon>
        <taxon>Metazoa</taxon>
        <taxon>Hemichordata</taxon>
        <taxon>Enteropneusta</taxon>
        <taxon>Harrimaniidae</taxon>
        <taxon>Saccoglossus</taxon>
    </lineage>
</organism>
<dbReference type="PANTHER" id="PTHR11003">
    <property type="entry name" value="POTASSIUM CHANNEL, SUBFAMILY K"/>
    <property type="match status" value="1"/>
</dbReference>
<keyword evidence="3 8" id="KW-0812">Transmembrane</keyword>
<keyword evidence="6 10" id="KW-0472">Membrane</keyword>
<name>A0ABM0LUL8_SACKO</name>
<feature type="domain" description="Potassium channel" evidence="11">
    <location>
        <begin position="269"/>
        <end position="344"/>
    </location>
</feature>
<dbReference type="Pfam" id="PF07885">
    <property type="entry name" value="Ion_trans_2"/>
    <property type="match status" value="2"/>
</dbReference>
<comment type="similarity">
    <text evidence="8">Belongs to the two pore domain potassium channel (TC 1.A.1.8) family.</text>
</comment>
<feature type="transmembrane region" description="Helical" evidence="10">
    <location>
        <begin position="30"/>
        <end position="51"/>
    </location>
</feature>
<evidence type="ECO:0000256" key="7">
    <source>
        <dbReference type="ARBA" id="ARBA00023303"/>
    </source>
</evidence>
<comment type="subcellular location">
    <subcellularLocation>
        <location evidence="1">Membrane</location>
        <topology evidence="1">Multi-pass membrane protein</topology>
    </subcellularLocation>
</comment>
<feature type="transmembrane region" description="Helical" evidence="10">
    <location>
        <begin position="320"/>
        <end position="341"/>
    </location>
</feature>
<evidence type="ECO:0000313" key="12">
    <source>
        <dbReference type="Proteomes" id="UP000694865"/>
    </source>
</evidence>
<dbReference type="InterPro" id="IPR013099">
    <property type="entry name" value="K_chnl_dom"/>
</dbReference>
<gene>
    <name evidence="13" type="primary">LOC102805908</name>
</gene>
<feature type="domain" description="Potassium channel" evidence="11">
    <location>
        <begin position="113"/>
        <end position="170"/>
    </location>
</feature>
<keyword evidence="7 8" id="KW-0407">Ion channel</keyword>
<keyword evidence="2 8" id="KW-0813">Transport</keyword>
<dbReference type="InterPro" id="IPR003280">
    <property type="entry name" value="2pore_dom_K_chnl"/>
</dbReference>
<feature type="transmembrane region" description="Helical" evidence="10">
    <location>
        <begin position="121"/>
        <end position="139"/>
    </location>
</feature>
<evidence type="ECO:0000256" key="4">
    <source>
        <dbReference type="ARBA" id="ARBA00022989"/>
    </source>
</evidence>
<feature type="compositionally biased region" description="Polar residues" evidence="9">
    <location>
        <begin position="193"/>
        <end position="208"/>
    </location>
</feature>
<keyword evidence="4 10" id="KW-1133">Transmembrane helix</keyword>
<sequence length="399" mass="44421">MPHTAVLYLTREERERSKKKPCCPKSCRPYMVLHIVLLAYVVIGALIFHSLERDQGSGMAANLTAIRQQVTADLRKNRHMNTLNWNVLVENNLQKYEKQMRLFYENGAKTSPGHTWNYQSAMYFCLTVLSTIGYGNIVPATEGGKLFCVPYALIGIPLFFLYLAKLGELLASPLKKIYKKIVIGDKRRVCSSKHTSSVHRTGSASSSAPKGREQRVCNKDNDTPTRNDGPCSVGCSAEPRSSSLKQGQHTKESGSETEIQVPIYLLAILLIAYILLSALVFASTQDGWSYLDAMYFCTITYTTVGFGDMLPKVEDGPTEIYLEVFILCGLILMSTCVHLTITRMKNLSHFLFGNGNDHASVSEFEDVESNSPHCEEQSILYVNKSTAMTRDNVLDAAAV</sequence>
<evidence type="ECO:0000256" key="9">
    <source>
        <dbReference type="SAM" id="MobiDB-lite"/>
    </source>
</evidence>
<reference evidence="13" key="1">
    <citation type="submission" date="2025-08" db="UniProtKB">
        <authorList>
            <consortium name="RefSeq"/>
        </authorList>
    </citation>
    <scope>IDENTIFICATION</scope>
    <source>
        <tissue evidence="13">Testes</tissue>
    </source>
</reference>
<dbReference type="PANTHER" id="PTHR11003:SF345">
    <property type="entry name" value="TWIK FAMILY OF POTASSIUM CHANNELS PROTEIN 18"/>
    <property type="match status" value="1"/>
</dbReference>
<evidence type="ECO:0000256" key="10">
    <source>
        <dbReference type="SAM" id="Phobius"/>
    </source>
</evidence>
<feature type="transmembrane region" description="Helical" evidence="10">
    <location>
        <begin position="151"/>
        <end position="171"/>
    </location>
</feature>
<dbReference type="GeneID" id="102805908"/>
<dbReference type="RefSeq" id="XP_006811459.1">
    <property type="nucleotide sequence ID" value="XM_006811396.1"/>
</dbReference>
<dbReference type="SUPFAM" id="SSF81324">
    <property type="entry name" value="Voltage-gated potassium channels"/>
    <property type="match status" value="2"/>
</dbReference>
<dbReference type="PRINTS" id="PR01333">
    <property type="entry name" value="2POREKCHANEL"/>
</dbReference>
<evidence type="ECO:0000256" key="5">
    <source>
        <dbReference type="ARBA" id="ARBA00023065"/>
    </source>
</evidence>
<dbReference type="Gene3D" id="1.10.287.70">
    <property type="match status" value="1"/>
</dbReference>
<evidence type="ECO:0000259" key="11">
    <source>
        <dbReference type="Pfam" id="PF07885"/>
    </source>
</evidence>
<keyword evidence="5 8" id="KW-0406">Ion transport</keyword>
<evidence type="ECO:0000256" key="8">
    <source>
        <dbReference type="RuleBase" id="RU003857"/>
    </source>
</evidence>
<feature type="transmembrane region" description="Helical" evidence="10">
    <location>
        <begin position="261"/>
        <end position="282"/>
    </location>
</feature>
<feature type="compositionally biased region" description="Basic and acidic residues" evidence="9">
    <location>
        <begin position="210"/>
        <end position="225"/>
    </location>
</feature>
<evidence type="ECO:0000313" key="13">
    <source>
        <dbReference type="RefSeq" id="XP_006811459.1"/>
    </source>
</evidence>
<evidence type="ECO:0000256" key="1">
    <source>
        <dbReference type="ARBA" id="ARBA00004141"/>
    </source>
</evidence>